<name>A0A7S2XV75_9STRA</name>
<dbReference type="PROSITE" id="PS51420">
    <property type="entry name" value="RHO"/>
    <property type="match status" value="1"/>
</dbReference>
<gene>
    <name evidence="2" type="ORF">FJAP1339_LOCUS1388</name>
</gene>
<dbReference type="InterPro" id="IPR027417">
    <property type="entry name" value="P-loop_NTPase"/>
</dbReference>
<sequence>MAEGDPAAAFDEQFKIVLVGDPGVGKTNLLAYYTSYRKGDPSATYNEARKPTVGVEFATWIVRHPSGARIKAQIWDTAGQERYNSIVKSHYRRAAGAIVVYDVTSKKTFENAQRFWLQQIQDSASPDSNIMECITLVGNKTDLQAEVTEAEHQTAMNSLGLPLEGRTSAKTGDNVDEAFEKLICLVYDKCKMREKETGINLESAGTPQDQGCC</sequence>
<dbReference type="SUPFAM" id="SSF52540">
    <property type="entry name" value="P-loop containing nucleoside triphosphate hydrolases"/>
    <property type="match status" value="1"/>
</dbReference>
<evidence type="ECO:0008006" key="3">
    <source>
        <dbReference type="Google" id="ProtNLM"/>
    </source>
</evidence>
<dbReference type="PROSITE" id="PS51421">
    <property type="entry name" value="RAS"/>
    <property type="match status" value="1"/>
</dbReference>
<evidence type="ECO:0000256" key="1">
    <source>
        <dbReference type="ARBA" id="ARBA00006270"/>
    </source>
</evidence>
<dbReference type="SMART" id="SM00175">
    <property type="entry name" value="RAB"/>
    <property type="match status" value="1"/>
</dbReference>
<dbReference type="FunFam" id="3.40.50.300:FF:001447">
    <property type="entry name" value="Ras-related protein Rab-1B"/>
    <property type="match status" value="1"/>
</dbReference>
<dbReference type="InterPro" id="IPR001806">
    <property type="entry name" value="Small_GTPase"/>
</dbReference>
<proteinExistence type="inferred from homology"/>
<dbReference type="GO" id="GO:0003924">
    <property type="term" value="F:GTPase activity"/>
    <property type="evidence" value="ECO:0007669"/>
    <property type="project" value="InterPro"/>
</dbReference>
<dbReference type="AlphaFoldDB" id="A0A7S2XV75"/>
<evidence type="ECO:0000313" key="2">
    <source>
        <dbReference type="EMBL" id="CAD9858869.1"/>
    </source>
</evidence>
<accession>A0A7S2XV75</accession>
<dbReference type="SMART" id="SM00173">
    <property type="entry name" value="RAS"/>
    <property type="match status" value="1"/>
</dbReference>
<dbReference type="CDD" id="cd00154">
    <property type="entry name" value="Rab"/>
    <property type="match status" value="1"/>
</dbReference>
<dbReference type="Pfam" id="PF00071">
    <property type="entry name" value="Ras"/>
    <property type="match status" value="1"/>
</dbReference>
<reference evidence="2" key="1">
    <citation type="submission" date="2021-01" db="EMBL/GenBank/DDBJ databases">
        <authorList>
            <person name="Corre E."/>
            <person name="Pelletier E."/>
            <person name="Niang G."/>
            <person name="Scheremetjew M."/>
            <person name="Finn R."/>
            <person name="Kale V."/>
            <person name="Holt S."/>
            <person name="Cochrane G."/>
            <person name="Meng A."/>
            <person name="Brown T."/>
            <person name="Cohen L."/>
        </authorList>
    </citation>
    <scope>NUCLEOTIDE SEQUENCE</scope>
    <source>
        <strain evidence="2">CCMP1661</strain>
    </source>
</reference>
<dbReference type="InterPro" id="IPR050209">
    <property type="entry name" value="Rab_GTPases_membrane_traffic"/>
</dbReference>
<dbReference type="InterPro" id="IPR005225">
    <property type="entry name" value="Small_GTP-bd"/>
</dbReference>
<comment type="similarity">
    <text evidence="1">Belongs to the small GTPase superfamily. Rab family.</text>
</comment>
<organism evidence="2">
    <name type="scientific">Fibrocapsa japonica</name>
    <dbReference type="NCBI Taxonomy" id="94617"/>
    <lineage>
        <taxon>Eukaryota</taxon>
        <taxon>Sar</taxon>
        <taxon>Stramenopiles</taxon>
        <taxon>Ochrophyta</taxon>
        <taxon>Raphidophyceae</taxon>
        <taxon>Chattonellales</taxon>
        <taxon>Chattonellaceae</taxon>
        <taxon>Fibrocapsa</taxon>
    </lineage>
</organism>
<dbReference type="EMBL" id="HBHR01003085">
    <property type="protein sequence ID" value="CAD9858869.1"/>
    <property type="molecule type" value="Transcribed_RNA"/>
</dbReference>
<protein>
    <recommendedName>
        <fullName evidence="3">Ras-related protein Rab-24</fullName>
    </recommendedName>
</protein>
<dbReference type="PRINTS" id="PR00449">
    <property type="entry name" value="RASTRNSFRMNG"/>
</dbReference>
<dbReference type="NCBIfam" id="TIGR00231">
    <property type="entry name" value="small_GTP"/>
    <property type="match status" value="1"/>
</dbReference>
<dbReference type="GO" id="GO:0005525">
    <property type="term" value="F:GTP binding"/>
    <property type="evidence" value="ECO:0007669"/>
    <property type="project" value="InterPro"/>
</dbReference>
<dbReference type="PROSITE" id="PS51419">
    <property type="entry name" value="RAB"/>
    <property type="match status" value="1"/>
</dbReference>
<dbReference type="Gene3D" id="3.40.50.300">
    <property type="entry name" value="P-loop containing nucleotide triphosphate hydrolases"/>
    <property type="match status" value="1"/>
</dbReference>
<dbReference type="PANTHER" id="PTHR47979">
    <property type="entry name" value="DRAB11-RELATED"/>
    <property type="match status" value="1"/>
</dbReference>
<dbReference type="SMART" id="SM00174">
    <property type="entry name" value="RHO"/>
    <property type="match status" value="1"/>
</dbReference>